<dbReference type="RefSeq" id="WP_130554593.1">
    <property type="nucleotide sequence ID" value="NZ_CP069079.1"/>
</dbReference>
<accession>A0A4Q8L2J6</accession>
<protein>
    <recommendedName>
        <fullName evidence="1">UPF0342 protein EXW74_02670</fullName>
    </recommendedName>
</protein>
<dbReference type="OrthoDB" id="9811402at2"/>
<evidence type="ECO:0000313" key="3">
    <source>
        <dbReference type="Proteomes" id="UP000291525"/>
    </source>
</evidence>
<dbReference type="Proteomes" id="UP000291525">
    <property type="component" value="Unassembled WGS sequence"/>
</dbReference>
<dbReference type="NCBIfam" id="NF010209">
    <property type="entry name" value="PRK13676.1-1"/>
    <property type="match status" value="1"/>
</dbReference>
<gene>
    <name evidence="2" type="ORF">EXW74_02670</name>
</gene>
<proteinExistence type="inferred from homology"/>
<reference evidence="2 3" key="1">
    <citation type="submission" date="2019-02" db="EMBL/GenBank/DDBJ databases">
        <title>First genome of the species Streptococcus parasuis.</title>
        <authorList>
            <person name="Stevens M.J.A."/>
            <person name="Stephan R."/>
        </authorList>
    </citation>
    <scope>NUCLEOTIDE SEQUENCE [LARGE SCALE GENOMIC DNA]</scope>
    <source>
        <strain evidence="2 3">4253</strain>
    </source>
</reference>
<comment type="similarity">
    <text evidence="1">Belongs to the UPF0342 family.</text>
</comment>
<dbReference type="AlphaFoldDB" id="A0A4Q8L2J6"/>
<dbReference type="Pfam" id="PF06133">
    <property type="entry name" value="Com_YlbF"/>
    <property type="match status" value="1"/>
</dbReference>
<dbReference type="HAMAP" id="MF_01526">
    <property type="entry name" value="UPF0342"/>
    <property type="match status" value="1"/>
</dbReference>
<dbReference type="Gene3D" id="1.20.1500.10">
    <property type="entry name" value="YheA/YmcA-like"/>
    <property type="match status" value="1"/>
</dbReference>
<dbReference type="InterPro" id="IPR010368">
    <property type="entry name" value="Com_YlbF"/>
</dbReference>
<evidence type="ECO:0000256" key="1">
    <source>
        <dbReference type="HAMAP-Rule" id="MF_01526"/>
    </source>
</evidence>
<name>A0A4Q8L2J6_9STRE</name>
<comment type="caution">
    <text evidence="2">The sequence shown here is derived from an EMBL/GenBank/DDBJ whole genome shotgun (WGS) entry which is preliminary data.</text>
</comment>
<organism evidence="2 3">
    <name type="scientific">Streptococcus parasuis</name>
    <dbReference type="NCBI Taxonomy" id="1501662"/>
    <lineage>
        <taxon>Bacteria</taxon>
        <taxon>Bacillati</taxon>
        <taxon>Bacillota</taxon>
        <taxon>Bacilli</taxon>
        <taxon>Lactobacillales</taxon>
        <taxon>Streptococcaceae</taxon>
        <taxon>Streptococcus</taxon>
    </lineage>
</organism>
<dbReference type="SUPFAM" id="SSF158622">
    <property type="entry name" value="YheA/YmcA-like"/>
    <property type="match status" value="1"/>
</dbReference>
<dbReference type="EMBL" id="SHGT01000009">
    <property type="protein sequence ID" value="TAA14435.1"/>
    <property type="molecule type" value="Genomic_DNA"/>
</dbReference>
<sequence length="113" mass="12909">MTTNIYDIANQLERAIRNLPEYKAVEAVKVSVEANAEAKSTLDDYISFQKGIQEKLQAGEIPTEADQKKMVDFNKKVQANPLLTEYFTKQQQLGTYVADLERIIFKPLNELLQ</sequence>
<evidence type="ECO:0000313" key="2">
    <source>
        <dbReference type="EMBL" id="TAA14435.1"/>
    </source>
</evidence>
<dbReference type="InterPro" id="IPR023378">
    <property type="entry name" value="YheA/YmcA-like_dom_sf"/>
</dbReference>